<evidence type="ECO:0000313" key="8">
    <source>
        <dbReference type="EMBL" id="CAB4768372.1"/>
    </source>
</evidence>
<evidence type="ECO:0000256" key="2">
    <source>
        <dbReference type="ARBA" id="ARBA00022741"/>
    </source>
</evidence>
<dbReference type="EMBL" id="CAEZUK010000002">
    <property type="protein sequence ID" value="CAB4588740.1"/>
    <property type="molecule type" value="Genomic_DNA"/>
</dbReference>
<dbReference type="InterPro" id="IPR032823">
    <property type="entry name" value="BCA_ABC_TP_C"/>
</dbReference>
<keyword evidence="1" id="KW-0813">Transport</keyword>
<dbReference type="GO" id="GO:0005886">
    <property type="term" value="C:plasma membrane"/>
    <property type="evidence" value="ECO:0007669"/>
    <property type="project" value="TreeGrafter"/>
</dbReference>
<reference evidence="7" key="1">
    <citation type="submission" date="2020-05" db="EMBL/GenBank/DDBJ databases">
        <authorList>
            <person name="Chiriac C."/>
            <person name="Salcher M."/>
            <person name="Ghai R."/>
            <person name="Kavagutti S V."/>
        </authorList>
    </citation>
    <scope>NUCLEOTIDE SEQUENCE</scope>
</reference>
<evidence type="ECO:0000313" key="9">
    <source>
        <dbReference type="EMBL" id="CAB4966176.1"/>
    </source>
</evidence>
<dbReference type="GO" id="GO:0005524">
    <property type="term" value="F:ATP binding"/>
    <property type="evidence" value="ECO:0007669"/>
    <property type="project" value="UniProtKB-KW"/>
</dbReference>
<evidence type="ECO:0000259" key="4">
    <source>
        <dbReference type="PROSITE" id="PS50893"/>
    </source>
</evidence>
<keyword evidence="2" id="KW-0547">Nucleotide-binding</keyword>
<name>A0A6J6IDR4_9ZZZZ</name>
<dbReference type="InterPro" id="IPR003593">
    <property type="entry name" value="AAA+_ATPase"/>
</dbReference>
<evidence type="ECO:0000256" key="1">
    <source>
        <dbReference type="ARBA" id="ARBA00022448"/>
    </source>
</evidence>
<accession>A0A6J6IDR4</accession>
<dbReference type="Pfam" id="PF00005">
    <property type="entry name" value="ABC_tran"/>
    <property type="match status" value="1"/>
</dbReference>
<dbReference type="CDD" id="cd03219">
    <property type="entry name" value="ABC_Mj1267_LivG_branched"/>
    <property type="match status" value="1"/>
</dbReference>
<dbReference type="EMBL" id="CAFBRX010000004">
    <property type="protein sequence ID" value="CAB5109510.1"/>
    <property type="molecule type" value="Genomic_DNA"/>
</dbReference>
<evidence type="ECO:0000313" key="5">
    <source>
        <dbReference type="EMBL" id="CAB4536722.1"/>
    </source>
</evidence>
<dbReference type="EMBL" id="CAEZZV010000009">
    <property type="protein sequence ID" value="CAB4768372.1"/>
    <property type="molecule type" value="Genomic_DNA"/>
</dbReference>
<evidence type="ECO:0000313" key="11">
    <source>
        <dbReference type="EMBL" id="CAB5109510.1"/>
    </source>
</evidence>
<dbReference type="Gene3D" id="3.40.50.300">
    <property type="entry name" value="P-loop containing nucleotide triphosphate hydrolases"/>
    <property type="match status" value="1"/>
</dbReference>
<dbReference type="SMART" id="SM00382">
    <property type="entry name" value="AAA"/>
    <property type="match status" value="1"/>
</dbReference>
<dbReference type="GO" id="GO:0016887">
    <property type="term" value="F:ATP hydrolysis activity"/>
    <property type="evidence" value="ECO:0007669"/>
    <property type="project" value="InterPro"/>
</dbReference>
<dbReference type="PANTHER" id="PTHR45772">
    <property type="entry name" value="CONSERVED COMPONENT OF ABC TRANSPORTER FOR NATURAL AMINO ACIDS-RELATED"/>
    <property type="match status" value="1"/>
</dbReference>
<feature type="domain" description="ABC transporter" evidence="4">
    <location>
        <begin position="4"/>
        <end position="234"/>
    </location>
</feature>
<dbReference type="AlphaFoldDB" id="A0A6J6IDR4"/>
<dbReference type="EMBL" id="CAEZVL010000009">
    <property type="protein sequence ID" value="CAB4622649.1"/>
    <property type="molecule type" value="Genomic_DNA"/>
</dbReference>
<evidence type="ECO:0000313" key="10">
    <source>
        <dbReference type="EMBL" id="CAB5044126.1"/>
    </source>
</evidence>
<dbReference type="EMBL" id="CAEZSL010000029">
    <property type="protein sequence ID" value="CAB4536722.1"/>
    <property type="molecule type" value="Genomic_DNA"/>
</dbReference>
<dbReference type="InterPro" id="IPR003439">
    <property type="entry name" value="ABC_transporter-like_ATP-bd"/>
</dbReference>
<protein>
    <submittedName>
        <fullName evidence="7">Unannotated protein</fullName>
    </submittedName>
</protein>
<keyword evidence="3" id="KW-0067">ATP-binding</keyword>
<dbReference type="InterPro" id="IPR027417">
    <property type="entry name" value="P-loop_NTPase"/>
</dbReference>
<evidence type="ECO:0000313" key="6">
    <source>
        <dbReference type="EMBL" id="CAB4588740.1"/>
    </source>
</evidence>
<proteinExistence type="predicted"/>
<sequence>MALLEIREVMVRFGGVMAVGGVDLDVQAGETTGLIGPNGAGKTTLFNVISGMQDPTAGMVSVNGVDISHESPHRRAKRGLARTFQRLELFASLTVRDNVRVAAELASLTNIDATVNRLLEKVGVSHLADKTAGELPTGSARLVEIARALATGPQLLLLDEPASGLDESESDRLGTLLRELTEDGLGVLLVEHDMSLVMRVCDSIYVLDLGMIIAHGTPEHIQHDPQVLQAYLGAPS</sequence>
<gene>
    <name evidence="5" type="ORF">UFOPK1421_00403</name>
    <name evidence="6" type="ORF">UFOPK1820_00023</name>
    <name evidence="7" type="ORF">UFOPK1960_00132</name>
    <name evidence="8" type="ORF">UFOPK2921_00121</name>
    <name evidence="9" type="ORF">UFOPK3889_00029</name>
    <name evidence="10" type="ORF">UFOPK4275_00061</name>
    <name evidence="11" type="ORF">UFOPK4422_00086</name>
</gene>
<evidence type="ECO:0000313" key="7">
    <source>
        <dbReference type="EMBL" id="CAB4622649.1"/>
    </source>
</evidence>
<dbReference type="PANTHER" id="PTHR45772:SF9">
    <property type="entry name" value="CONSERVED COMPONENT OF ABC TRANSPORTER FOR NATURAL AMINO ACIDS"/>
    <property type="match status" value="1"/>
</dbReference>
<dbReference type="PROSITE" id="PS50893">
    <property type="entry name" value="ABC_TRANSPORTER_2"/>
    <property type="match status" value="1"/>
</dbReference>
<dbReference type="InterPro" id="IPR051120">
    <property type="entry name" value="ABC_AA/LPS_Transport"/>
</dbReference>
<dbReference type="Pfam" id="PF12399">
    <property type="entry name" value="BCA_ABC_TP_C"/>
    <property type="match status" value="1"/>
</dbReference>
<dbReference type="SUPFAM" id="SSF52540">
    <property type="entry name" value="P-loop containing nucleoside triphosphate hydrolases"/>
    <property type="match status" value="1"/>
</dbReference>
<dbReference type="EMBL" id="CAFBQJ010000005">
    <property type="protein sequence ID" value="CAB5044126.1"/>
    <property type="molecule type" value="Genomic_DNA"/>
</dbReference>
<organism evidence="7">
    <name type="scientific">freshwater metagenome</name>
    <dbReference type="NCBI Taxonomy" id="449393"/>
    <lineage>
        <taxon>unclassified sequences</taxon>
        <taxon>metagenomes</taxon>
        <taxon>ecological metagenomes</taxon>
    </lineage>
</organism>
<evidence type="ECO:0000256" key="3">
    <source>
        <dbReference type="ARBA" id="ARBA00022840"/>
    </source>
</evidence>
<dbReference type="EMBL" id="CAFBNZ010000002">
    <property type="protein sequence ID" value="CAB4966176.1"/>
    <property type="molecule type" value="Genomic_DNA"/>
</dbReference>